<name>A0A836AL64_SHEEP</name>
<organism evidence="1 2">
    <name type="scientific">Ovis aries</name>
    <name type="common">Sheep</name>
    <dbReference type="NCBI Taxonomy" id="9940"/>
    <lineage>
        <taxon>Eukaryota</taxon>
        <taxon>Metazoa</taxon>
        <taxon>Chordata</taxon>
        <taxon>Craniata</taxon>
        <taxon>Vertebrata</taxon>
        <taxon>Euteleostomi</taxon>
        <taxon>Mammalia</taxon>
        <taxon>Eutheria</taxon>
        <taxon>Laurasiatheria</taxon>
        <taxon>Artiodactyla</taxon>
        <taxon>Ruminantia</taxon>
        <taxon>Pecora</taxon>
        <taxon>Bovidae</taxon>
        <taxon>Caprinae</taxon>
        <taxon>Ovis</taxon>
    </lineage>
</organism>
<proteinExistence type="predicted"/>
<evidence type="ECO:0000313" key="1">
    <source>
        <dbReference type="EMBL" id="KAG5212523.1"/>
    </source>
</evidence>
<dbReference type="EMBL" id="JAEMGP010000003">
    <property type="protein sequence ID" value="KAG5212523.1"/>
    <property type="molecule type" value="Genomic_DNA"/>
</dbReference>
<dbReference type="Proteomes" id="UP000664991">
    <property type="component" value="Unassembled WGS sequence"/>
</dbReference>
<reference evidence="1 2" key="1">
    <citation type="submission" date="2020-12" db="EMBL/GenBank/DDBJ databases">
        <title>De novo assembly of Tibetan sheep genome.</title>
        <authorList>
            <person name="Li X."/>
        </authorList>
    </citation>
    <scope>NUCLEOTIDE SEQUENCE [LARGE SCALE GENOMIC DNA]</scope>
    <source>
        <tissue evidence="1">Heart</tissue>
    </source>
</reference>
<sequence length="101" mass="12198">MEKDELLLEDLEILLKVVEFGLQIHYEQIEEENVLEKEEFEQNIETGDVLVNFIRKLSKMQCGLQKEKFSISLYYNNERLNWVWLDDTKLTLNKTHLVYFV</sequence>
<comment type="caution">
    <text evidence="1">The sequence shown here is derived from an EMBL/GenBank/DDBJ whole genome shotgun (WGS) entry which is preliminary data.</text>
</comment>
<dbReference type="AlphaFoldDB" id="A0A836AL64"/>
<accession>A0A836AL64</accession>
<gene>
    <name evidence="1" type="ORF">JEQ12_014952</name>
</gene>
<protein>
    <submittedName>
        <fullName evidence="1">Uncharacterized protein</fullName>
    </submittedName>
</protein>
<evidence type="ECO:0000313" key="2">
    <source>
        <dbReference type="Proteomes" id="UP000664991"/>
    </source>
</evidence>